<dbReference type="EMBL" id="BTSX01000004">
    <property type="protein sequence ID" value="GMS96134.1"/>
    <property type="molecule type" value="Genomic_DNA"/>
</dbReference>
<feature type="non-terminal residue" evidence="1">
    <location>
        <position position="1"/>
    </location>
</feature>
<gene>
    <name evidence="1" type="ORF">PENTCL1PPCAC_18309</name>
</gene>
<evidence type="ECO:0000313" key="2">
    <source>
        <dbReference type="Proteomes" id="UP001432027"/>
    </source>
</evidence>
<feature type="non-terminal residue" evidence="1">
    <location>
        <position position="88"/>
    </location>
</feature>
<keyword evidence="2" id="KW-1185">Reference proteome</keyword>
<comment type="caution">
    <text evidence="1">The sequence shown here is derived from an EMBL/GenBank/DDBJ whole genome shotgun (WGS) entry which is preliminary data.</text>
</comment>
<sequence length="88" mass="10341">FSHNIFTSFESVSHDRCDSIPLAQSNIRKKTLEGHFDRLFLSRSQKEEYRTDTVVLSGSRFHLEHDRRESIVVHFDIFRLSIVSSSEK</sequence>
<proteinExistence type="predicted"/>
<protein>
    <submittedName>
        <fullName evidence="1">Uncharacterized protein</fullName>
    </submittedName>
</protein>
<accession>A0AAV5TP34</accession>
<reference evidence="1" key="1">
    <citation type="submission" date="2023-10" db="EMBL/GenBank/DDBJ databases">
        <title>Genome assembly of Pristionchus species.</title>
        <authorList>
            <person name="Yoshida K."/>
            <person name="Sommer R.J."/>
        </authorList>
    </citation>
    <scope>NUCLEOTIDE SEQUENCE</scope>
    <source>
        <strain evidence="1">RS0144</strain>
    </source>
</reference>
<dbReference type="Proteomes" id="UP001432027">
    <property type="component" value="Unassembled WGS sequence"/>
</dbReference>
<evidence type="ECO:0000313" key="1">
    <source>
        <dbReference type="EMBL" id="GMS96134.1"/>
    </source>
</evidence>
<name>A0AAV5TP34_9BILA</name>
<dbReference type="AlphaFoldDB" id="A0AAV5TP34"/>
<organism evidence="1 2">
    <name type="scientific">Pristionchus entomophagus</name>
    <dbReference type="NCBI Taxonomy" id="358040"/>
    <lineage>
        <taxon>Eukaryota</taxon>
        <taxon>Metazoa</taxon>
        <taxon>Ecdysozoa</taxon>
        <taxon>Nematoda</taxon>
        <taxon>Chromadorea</taxon>
        <taxon>Rhabditida</taxon>
        <taxon>Rhabditina</taxon>
        <taxon>Diplogasteromorpha</taxon>
        <taxon>Diplogasteroidea</taxon>
        <taxon>Neodiplogasteridae</taxon>
        <taxon>Pristionchus</taxon>
    </lineage>
</organism>